<feature type="compositionally biased region" description="Basic residues" evidence="8">
    <location>
        <begin position="98"/>
        <end position="111"/>
    </location>
</feature>
<evidence type="ECO:0000256" key="8">
    <source>
        <dbReference type="SAM" id="MobiDB-lite"/>
    </source>
</evidence>
<dbReference type="InterPro" id="IPR015433">
    <property type="entry name" value="PI3/4_kinase"/>
</dbReference>
<evidence type="ECO:0000256" key="6">
    <source>
        <dbReference type="ARBA" id="ARBA00037860"/>
    </source>
</evidence>
<dbReference type="PANTHER" id="PTHR10048:SF22">
    <property type="entry name" value="PHOSPHATIDYLINOSITOL 4-KINASE BETA"/>
    <property type="match status" value="1"/>
</dbReference>
<dbReference type="GO" id="GO:0048015">
    <property type="term" value="P:phosphatidylinositol-mediated signaling"/>
    <property type="evidence" value="ECO:0007669"/>
    <property type="project" value="TreeGrafter"/>
</dbReference>
<dbReference type="Pfam" id="PF00454">
    <property type="entry name" value="PI3_PI4_kinase"/>
    <property type="match status" value="1"/>
</dbReference>
<dbReference type="EnsemblMetazoa" id="CLYHEMT003770.2">
    <property type="protein sequence ID" value="CLYHEMP003770.2"/>
    <property type="gene ID" value="CLYHEMG003770"/>
</dbReference>
<dbReference type="InterPro" id="IPR011009">
    <property type="entry name" value="Kinase-like_dom_sf"/>
</dbReference>
<organism evidence="11 12">
    <name type="scientific">Clytia hemisphaerica</name>
    <dbReference type="NCBI Taxonomy" id="252671"/>
    <lineage>
        <taxon>Eukaryota</taxon>
        <taxon>Metazoa</taxon>
        <taxon>Cnidaria</taxon>
        <taxon>Hydrozoa</taxon>
        <taxon>Hydroidolina</taxon>
        <taxon>Leptothecata</taxon>
        <taxon>Obeliida</taxon>
        <taxon>Clytiidae</taxon>
        <taxon>Clytia</taxon>
    </lineage>
</organism>
<keyword evidence="12" id="KW-1185">Reference proteome</keyword>
<dbReference type="PROSITE" id="PS51545">
    <property type="entry name" value="PIK_HELICAL"/>
    <property type="match status" value="1"/>
</dbReference>
<feature type="compositionally biased region" description="Acidic residues" evidence="8">
    <location>
        <begin position="534"/>
        <end position="546"/>
    </location>
</feature>
<dbReference type="GO" id="GO:0005741">
    <property type="term" value="C:mitochondrial outer membrane"/>
    <property type="evidence" value="ECO:0007669"/>
    <property type="project" value="UniProtKB-SubCell"/>
</dbReference>
<evidence type="ECO:0000313" key="11">
    <source>
        <dbReference type="EnsemblMetazoa" id="CLYHEMP003770.2"/>
    </source>
</evidence>
<evidence type="ECO:0000259" key="10">
    <source>
        <dbReference type="PROSITE" id="PS51545"/>
    </source>
</evidence>
<evidence type="ECO:0000256" key="5">
    <source>
        <dbReference type="ARBA" id="ARBA00036767"/>
    </source>
</evidence>
<evidence type="ECO:0000259" key="9">
    <source>
        <dbReference type="PROSITE" id="PS50290"/>
    </source>
</evidence>
<dbReference type="GeneID" id="136797574"/>
<dbReference type="Gene3D" id="3.30.1010.10">
    <property type="entry name" value="Phosphatidylinositol 3-kinase Catalytic Subunit, Chain A, domain 4"/>
    <property type="match status" value="1"/>
</dbReference>
<dbReference type="PROSITE" id="PS00915">
    <property type="entry name" value="PI3_4_KINASE_1"/>
    <property type="match status" value="1"/>
</dbReference>
<dbReference type="GO" id="GO:0030867">
    <property type="term" value="C:rough endoplasmic reticulum membrane"/>
    <property type="evidence" value="ECO:0007669"/>
    <property type="project" value="UniProtKB-SubCell"/>
</dbReference>
<dbReference type="SUPFAM" id="SSF56112">
    <property type="entry name" value="Protein kinase-like (PK-like)"/>
    <property type="match status" value="1"/>
</dbReference>
<dbReference type="PROSITE" id="PS00916">
    <property type="entry name" value="PI3_4_KINASE_2"/>
    <property type="match status" value="1"/>
</dbReference>
<feature type="region of interest" description="Disordered" evidence="8">
    <location>
        <begin position="511"/>
        <end position="546"/>
    </location>
</feature>
<accession>A0A7M5TYG8</accession>
<dbReference type="InterPro" id="IPR057754">
    <property type="entry name" value="PI4-kinase_beta/PIK1_cat"/>
</dbReference>
<dbReference type="GO" id="GO:0046854">
    <property type="term" value="P:phosphatidylinositol phosphate biosynthetic process"/>
    <property type="evidence" value="ECO:0007669"/>
    <property type="project" value="InterPro"/>
</dbReference>
<sequence>MVCELLITIPEDANSLLKPGYIQRLRGHISMTHPNQENDNPKTIPQPNSELSDTNNKKNLPMAVDSVEQHVKPCNCGQTTPEKQQVKSSSKISMSYAKLKRDRRKSKSKNRKNLDRKNRQLLAKVEDASTLPAEQGSWLLRLFESKLFDMPIAISYMFNSKECGVLAYLGNKLFSFTDQEVDVYLPELIHMYLHMEEVADYIFPYLSLRAKNHTIFSLRSSWILDSELNLGELEPEEIKRGKKLRQVITEEQTKVHRPKLITTQQTPASKKSHKRSKSEALIGTITDRASFHNPLPVTHSQSTDNIGQENFKMGLAFGKCPQHLLSGGVRLDPAVAMQKASSSNDLKDLATDTTEEDLSQCCCWQVPLYVAEQEFVKALMDIGQRMKGLQTKQQKVQRLCAELSLLNLNLPAKVFVPFDDMFPHHVVRIPHNAAVVLNSKEKAPYIIYIEVLAHDVEEDLELQEQYHENLLADHYRSMNGNDDTVLSTPFDRTKFEDGLGSFDCGYSPESSEYDGTLSVGDDISETTTGSSEIPSEEIEENEEGEEKEMYISAIDVRMRLKDSVSTPKAQFMVRDPDDPSAAALKEPWTEKVQRIRRMSPYGHLPNWRLIPAIVKTGDDLRQECLAYQLLRQFQAIFQQERVPLWIRPYAVLVSSSDGGLVEPIVNAISVHQIKKQSKMSLRDYFINEFGEPTTEEFLTAQRNFVESCAGYCLLCYIMQVKDRHNNNILVDADGHIIHIDFGFILSTSPGKNLGFENSPFKLTDEFVDVMDGPDSDMYNYFKILILQGFVAARKNMDRVLQVVEIFKTGSQLPCFQQGVSTIELMRERFHMNLTEDQLARHVTKLIDDSVQSLTTRLYDSFQYFTNGIL</sequence>
<dbReference type="InterPro" id="IPR000403">
    <property type="entry name" value="PI3/4_kinase_cat_dom"/>
</dbReference>
<feature type="region of interest" description="Disordered" evidence="8">
    <location>
        <begin position="72"/>
        <end position="121"/>
    </location>
</feature>
<feature type="compositionally biased region" description="Polar residues" evidence="8">
    <location>
        <begin position="76"/>
        <end position="93"/>
    </location>
</feature>
<proteinExistence type="predicted"/>
<evidence type="ECO:0000313" key="12">
    <source>
        <dbReference type="Proteomes" id="UP000594262"/>
    </source>
</evidence>
<comment type="catalytic activity">
    <reaction evidence="5">
        <text>a 1,2-diacyl-sn-glycero-3-phospho-(1D-myo-inositol) + ATP = a 1,2-diacyl-sn-glycero-3-phospho-(1D-myo-inositol 4-phosphate) + ADP + H(+)</text>
        <dbReference type="Rhea" id="RHEA:19877"/>
        <dbReference type="ChEBI" id="CHEBI:15378"/>
        <dbReference type="ChEBI" id="CHEBI:30616"/>
        <dbReference type="ChEBI" id="CHEBI:57880"/>
        <dbReference type="ChEBI" id="CHEBI:58178"/>
        <dbReference type="ChEBI" id="CHEBI:456216"/>
        <dbReference type="EC" id="2.7.1.67"/>
    </reaction>
    <physiologicalReaction direction="left-to-right" evidence="5">
        <dbReference type="Rhea" id="RHEA:19878"/>
    </physiologicalReaction>
</comment>
<evidence type="ECO:0000256" key="1">
    <source>
        <dbReference type="ARBA" id="ARBA00004450"/>
    </source>
</evidence>
<dbReference type="Pfam" id="PF21245">
    <property type="entry name" value="PI4KB-PIK1_PIK"/>
    <property type="match status" value="1"/>
</dbReference>
<dbReference type="PROSITE" id="PS50290">
    <property type="entry name" value="PI3_4_KINASE_3"/>
    <property type="match status" value="1"/>
</dbReference>
<dbReference type="InterPro" id="IPR036940">
    <property type="entry name" value="PI3/4_kinase_cat_sf"/>
</dbReference>
<dbReference type="EC" id="2.7.1.67" evidence="2"/>
<dbReference type="PANTHER" id="PTHR10048">
    <property type="entry name" value="PHOSPHATIDYLINOSITOL KINASE"/>
    <property type="match status" value="1"/>
</dbReference>
<evidence type="ECO:0000256" key="7">
    <source>
        <dbReference type="ARBA" id="ARBA00039877"/>
    </source>
</evidence>
<dbReference type="Gene3D" id="1.10.1070.11">
    <property type="entry name" value="Phosphatidylinositol 3-/4-kinase, catalytic domain"/>
    <property type="match status" value="1"/>
</dbReference>
<dbReference type="CDD" id="cd05168">
    <property type="entry name" value="PI4Kc_III_beta"/>
    <property type="match status" value="1"/>
</dbReference>
<dbReference type="AlphaFoldDB" id="A0A7M5TYG8"/>
<feature type="compositionally biased region" description="Polar residues" evidence="8">
    <location>
        <begin position="32"/>
        <end position="58"/>
    </location>
</feature>
<feature type="domain" description="PIK helical" evidence="10">
    <location>
        <begin position="53"/>
        <end position="250"/>
    </location>
</feature>
<reference evidence="11" key="1">
    <citation type="submission" date="2021-01" db="UniProtKB">
        <authorList>
            <consortium name="EnsemblMetazoa"/>
        </authorList>
    </citation>
    <scope>IDENTIFICATION</scope>
</reference>
<dbReference type="InterPro" id="IPR001263">
    <property type="entry name" value="PI3K_accessory_dom"/>
</dbReference>
<protein>
    <recommendedName>
        <fullName evidence="7">Phosphatidylinositol 4-kinase beta</fullName>
        <ecNumber evidence="2">2.7.1.67</ecNumber>
    </recommendedName>
</protein>
<feature type="domain" description="PI3K/PI4K catalytic" evidence="9">
    <location>
        <begin position="586"/>
        <end position="854"/>
    </location>
</feature>
<dbReference type="Proteomes" id="UP000594262">
    <property type="component" value="Unplaced"/>
</dbReference>
<evidence type="ECO:0000256" key="4">
    <source>
        <dbReference type="ARBA" id="ARBA00022777"/>
    </source>
</evidence>
<feature type="region of interest" description="Disordered" evidence="8">
    <location>
        <begin position="31"/>
        <end position="58"/>
    </location>
</feature>
<dbReference type="SMART" id="SM00146">
    <property type="entry name" value="PI3Kc"/>
    <property type="match status" value="1"/>
</dbReference>
<dbReference type="InterPro" id="IPR049160">
    <property type="entry name" value="PI4KB-PIK1_PIK"/>
</dbReference>
<evidence type="ECO:0000256" key="2">
    <source>
        <dbReference type="ARBA" id="ARBA00012169"/>
    </source>
</evidence>
<keyword evidence="3" id="KW-0808">Transferase</keyword>
<dbReference type="FunFam" id="1.10.1070.11:FF:000016">
    <property type="entry name" value="PIK1p Phosphatidylinositol 4-kinase"/>
    <property type="match status" value="1"/>
</dbReference>
<dbReference type="GO" id="GO:0004430">
    <property type="term" value="F:1-phosphatidylinositol 4-kinase activity"/>
    <property type="evidence" value="ECO:0007669"/>
    <property type="project" value="UniProtKB-EC"/>
</dbReference>
<evidence type="ECO:0000256" key="3">
    <source>
        <dbReference type="ARBA" id="ARBA00022679"/>
    </source>
</evidence>
<dbReference type="InterPro" id="IPR018936">
    <property type="entry name" value="PI3/4_kinase_CS"/>
</dbReference>
<comment type="subcellular location">
    <subcellularLocation>
        <location evidence="1">Mitochondrion outer membrane</location>
        <topology evidence="1">Peripheral membrane protein</topology>
    </subcellularLocation>
    <subcellularLocation>
        <location evidence="6">Rough endoplasmic reticulum membrane</location>
        <topology evidence="6">Peripheral membrane protein</topology>
    </subcellularLocation>
</comment>
<dbReference type="RefSeq" id="XP_066910260.1">
    <property type="nucleotide sequence ID" value="XM_067054159.1"/>
</dbReference>
<keyword evidence="4" id="KW-0418">Kinase</keyword>
<dbReference type="OrthoDB" id="10264149at2759"/>
<name>A0A7M5TYG8_9CNID</name>